<proteinExistence type="predicted"/>
<dbReference type="Proteomes" id="UP000499080">
    <property type="component" value="Unassembled WGS sequence"/>
</dbReference>
<evidence type="ECO:0000313" key="1">
    <source>
        <dbReference type="EMBL" id="GBM04076.1"/>
    </source>
</evidence>
<evidence type="ECO:0000313" key="2">
    <source>
        <dbReference type="Proteomes" id="UP000499080"/>
    </source>
</evidence>
<comment type="caution">
    <text evidence="1">The sequence shown here is derived from an EMBL/GenBank/DDBJ whole genome shotgun (WGS) entry which is preliminary data.</text>
</comment>
<gene>
    <name evidence="1" type="ORF">AVEN_247948_1</name>
</gene>
<name>A0A4Y2CJG3_ARAVE</name>
<dbReference type="EMBL" id="BGPR01000198">
    <property type="protein sequence ID" value="GBM04076.1"/>
    <property type="molecule type" value="Genomic_DNA"/>
</dbReference>
<reference evidence="1 2" key="1">
    <citation type="journal article" date="2019" name="Sci. Rep.">
        <title>Orb-weaving spider Araneus ventricosus genome elucidates the spidroin gene catalogue.</title>
        <authorList>
            <person name="Kono N."/>
            <person name="Nakamura H."/>
            <person name="Ohtoshi R."/>
            <person name="Moran D.A.P."/>
            <person name="Shinohara A."/>
            <person name="Yoshida Y."/>
            <person name="Fujiwara M."/>
            <person name="Mori M."/>
            <person name="Tomita M."/>
            <person name="Arakawa K."/>
        </authorList>
    </citation>
    <scope>NUCLEOTIDE SEQUENCE [LARGE SCALE GENOMIC DNA]</scope>
</reference>
<keyword evidence="2" id="KW-1185">Reference proteome</keyword>
<accession>A0A4Y2CJG3</accession>
<protein>
    <submittedName>
        <fullName evidence="1">Uncharacterized protein</fullName>
    </submittedName>
</protein>
<dbReference type="AlphaFoldDB" id="A0A4Y2CJG3"/>
<sequence>MGVGDRTGCLHTCPCQSRLKTYQRSRIKLTGNSPYHHRGSTRLNSSLLTCWVHGFMKLSPYQHMSIHPIQLETRLVRPGNLFPVINSSMAALVGPGEA</sequence>
<organism evidence="1 2">
    <name type="scientific">Araneus ventricosus</name>
    <name type="common">Orbweaver spider</name>
    <name type="synonym">Epeira ventricosa</name>
    <dbReference type="NCBI Taxonomy" id="182803"/>
    <lineage>
        <taxon>Eukaryota</taxon>
        <taxon>Metazoa</taxon>
        <taxon>Ecdysozoa</taxon>
        <taxon>Arthropoda</taxon>
        <taxon>Chelicerata</taxon>
        <taxon>Arachnida</taxon>
        <taxon>Araneae</taxon>
        <taxon>Araneomorphae</taxon>
        <taxon>Entelegynae</taxon>
        <taxon>Araneoidea</taxon>
        <taxon>Araneidae</taxon>
        <taxon>Araneus</taxon>
    </lineage>
</organism>